<protein>
    <recommendedName>
        <fullName evidence="1">Vinculin-binding site-containing domain-containing protein</fullName>
    </recommendedName>
</protein>
<gene>
    <name evidence="2" type="ORF">AV530_019310</name>
</gene>
<name>A0A1V4JE77_PATFA</name>
<dbReference type="STRING" id="372326.A0A1V4JE77"/>
<keyword evidence="3" id="KW-1185">Reference proteome</keyword>
<dbReference type="OrthoDB" id="10262320at2759"/>
<sequence length="147" mass="16507">MSTADLCPGLLSPRAAMTTSVTNPEELRGLTPQMPSNCGHLSLQDRMAAATAEQEELCSFETSLFPVHGGTNMDTVPDQDSGARTWQWLFLSCVKNWSPPHLPYGQLHQKGVDRMCLCCYRKGICYHRYSLLQSHTYIPSDAERWEV</sequence>
<evidence type="ECO:0000259" key="1">
    <source>
        <dbReference type="Pfam" id="PF08913"/>
    </source>
</evidence>
<dbReference type="AlphaFoldDB" id="A0A1V4JE77"/>
<dbReference type="InterPro" id="IPR015009">
    <property type="entry name" value="Vinculin-bd_dom"/>
</dbReference>
<feature type="domain" description="Vinculin-binding site-containing" evidence="1">
    <location>
        <begin position="16"/>
        <end position="58"/>
    </location>
</feature>
<reference evidence="2 3" key="1">
    <citation type="submission" date="2016-02" db="EMBL/GenBank/DDBJ databases">
        <title>Band-tailed pigeon sequencing and assembly.</title>
        <authorList>
            <person name="Soares A.E."/>
            <person name="Novak B.J."/>
            <person name="Rice E.S."/>
            <person name="O'Connell B."/>
            <person name="Chang D."/>
            <person name="Weber S."/>
            <person name="Shapiro B."/>
        </authorList>
    </citation>
    <scope>NUCLEOTIDE SEQUENCE [LARGE SCALE GENOMIC DNA]</scope>
    <source>
        <strain evidence="2">BTP2013</strain>
        <tissue evidence="2">Blood</tissue>
    </source>
</reference>
<dbReference type="Pfam" id="PF08913">
    <property type="entry name" value="VBS"/>
    <property type="match status" value="1"/>
</dbReference>
<accession>A0A1V4JE77</accession>
<comment type="caution">
    <text evidence="2">The sequence shown here is derived from an EMBL/GenBank/DDBJ whole genome shotgun (WGS) entry which is preliminary data.</text>
</comment>
<proteinExistence type="predicted"/>
<dbReference type="Proteomes" id="UP000190648">
    <property type="component" value="Unassembled WGS sequence"/>
</dbReference>
<organism evidence="2 3">
    <name type="scientific">Patagioenas fasciata monilis</name>
    <dbReference type="NCBI Taxonomy" id="372326"/>
    <lineage>
        <taxon>Eukaryota</taxon>
        <taxon>Metazoa</taxon>
        <taxon>Chordata</taxon>
        <taxon>Craniata</taxon>
        <taxon>Vertebrata</taxon>
        <taxon>Euteleostomi</taxon>
        <taxon>Archelosauria</taxon>
        <taxon>Archosauria</taxon>
        <taxon>Dinosauria</taxon>
        <taxon>Saurischia</taxon>
        <taxon>Theropoda</taxon>
        <taxon>Coelurosauria</taxon>
        <taxon>Aves</taxon>
        <taxon>Neognathae</taxon>
        <taxon>Neoaves</taxon>
        <taxon>Columbimorphae</taxon>
        <taxon>Columbiformes</taxon>
        <taxon>Columbidae</taxon>
        <taxon>Patagioenas</taxon>
    </lineage>
</organism>
<dbReference type="EMBL" id="LSYS01007908">
    <property type="protein sequence ID" value="OPJ70067.1"/>
    <property type="molecule type" value="Genomic_DNA"/>
</dbReference>
<evidence type="ECO:0000313" key="3">
    <source>
        <dbReference type="Proteomes" id="UP000190648"/>
    </source>
</evidence>
<evidence type="ECO:0000313" key="2">
    <source>
        <dbReference type="EMBL" id="OPJ70067.1"/>
    </source>
</evidence>